<dbReference type="Gene3D" id="2.60.450.10">
    <property type="entry name" value="Lipopolysaccharide (LPS) transport protein A like domain"/>
    <property type="match status" value="1"/>
</dbReference>
<dbReference type="GO" id="GO:0009279">
    <property type="term" value="C:cell outer membrane"/>
    <property type="evidence" value="ECO:0007669"/>
    <property type="project" value="TreeGrafter"/>
</dbReference>
<dbReference type="PANTHER" id="PTHR30189">
    <property type="entry name" value="LPS-ASSEMBLY PROTEIN"/>
    <property type="match status" value="1"/>
</dbReference>
<accession>A0A7C3RLH2</accession>
<protein>
    <submittedName>
        <fullName evidence="1">LPS-assembly protein LptD</fullName>
    </submittedName>
</protein>
<evidence type="ECO:0000313" key="1">
    <source>
        <dbReference type="EMBL" id="HFX14063.1"/>
    </source>
</evidence>
<dbReference type="EMBL" id="DTIN01000033">
    <property type="protein sequence ID" value="HFX14063.1"/>
    <property type="molecule type" value="Genomic_DNA"/>
</dbReference>
<sequence length="707" mass="81735">MEDKKMVKRLVFITIILYFILHIAFAETPWKIKAEKISFNWETQFFKAEGNVEFSGKDILIKADRLEGNIREALFIAEGNVYFKDKEGEFWAEDIEYFYKEEKATIKNVKLKYKVLDSQEKMYIKGEDLIWKKGDISLKKGAFTTCSYENPHYFLSSSQIEYYPNDRIVFINVIFFLRFPYPAFYLPIFYVPYYVIPLTKEPSPFPQIGYDSTLGLYLTYPFTYNLWGVPGVLTFLISQNQGFKFSLSQKYSFPNLSGNIDAHYLYNYNLNTDELRLSITGKYVLSSLSLNFNSIYFSYPYSGNYSLQNSVNLTYTSGILRTNILGTWNNNPNFDNKGVNINTTLDFNKNLKLQSNIRYSKLSYTLGSRQEDLQGNINLDYDDTVQRFYIYANERWTNTADLLLKKVPEFYYSRKLSLASIPSRLELLFGNYVEPGIPFTINTWKMGFSLTLSPKLLFSTGNISSNLGFKQEFYGTQDARYLLFGNISYSYRLSSLISGSLNYNFQWLGKDIITGDSGNTPFYFDYLTNINNIGFQATIGNPNINISLQQGYNFINNTPTSLSISGILKLEKTATFSAKTSYLWNTQTFTPLFIQGIFQNPNFYFSFGSLYDLNANLIKRVDYKVGINITGDWHYAGKLSLLGYYIPTLGNTFYSLSLEKDLHCFNMKATYYFATQSFQFSIYLKAFPSKGLELMGRPEGFTLLPSF</sequence>
<name>A0A7C3RLH2_DICTH</name>
<gene>
    <name evidence="1" type="ORF">ENW00_07970</name>
</gene>
<comment type="caution">
    <text evidence="1">The sequence shown here is derived from an EMBL/GenBank/DDBJ whole genome shotgun (WGS) entry which is preliminary data.</text>
</comment>
<organism evidence="1">
    <name type="scientific">Dictyoglomus thermophilum</name>
    <dbReference type="NCBI Taxonomy" id="14"/>
    <lineage>
        <taxon>Bacteria</taxon>
        <taxon>Pseudomonadati</taxon>
        <taxon>Dictyoglomota</taxon>
        <taxon>Dictyoglomia</taxon>
        <taxon>Dictyoglomales</taxon>
        <taxon>Dictyoglomaceae</taxon>
        <taxon>Dictyoglomus</taxon>
    </lineage>
</organism>
<dbReference type="PANTHER" id="PTHR30189:SF1">
    <property type="entry name" value="LPS-ASSEMBLY PROTEIN LPTD"/>
    <property type="match status" value="1"/>
</dbReference>
<reference evidence="1" key="1">
    <citation type="journal article" date="2020" name="mSystems">
        <title>Genome- and Community-Level Interaction Insights into Carbon Utilization and Element Cycling Functions of Hydrothermarchaeota in Hydrothermal Sediment.</title>
        <authorList>
            <person name="Zhou Z."/>
            <person name="Liu Y."/>
            <person name="Xu W."/>
            <person name="Pan J."/>
            <person name="Luo Z.H."/>
            <person name="Li M."/>
        </authorList>
    </citation>
    <scope>NUCLEOTIDE SEQUENCE [LARGE SCALE GENOMIC DNA]</scope>
    <source>
        <strain evidence="1">SpSt-81</strain>
    </source>
</reference>
<dbReference type="AlphaFoldDB" id="A0A7C3RLH2"/>
<dbReference type="InterPro" id="IPR050218">
    <property type="entry name" value="LptD"/>
</dbReference>
<dbReference type="GO" id="GO:1990351">
    <property type="term" value="C:transporter complex"/>
    <property type="evidence" value="ECO:0007669"/>
    <property type="project" value="TreeGrafter"/>
</dbReference>
<proteinExistence type="predicted"/>